<dbReference type="Proteomes" id="UP001320706">
    <property type="component" value="Unassembled WGS sequence"/>
</dbReference>
<evidence type="ECO:0000313" key="2">
    <source>
        <dbReference type="Proteomes" id="UP001320706"/>
    </source>
</evidence>
<evidence type="ECO:0000313" key="1">
    <source>
        <dbReference type="EMBL" id="KAK8213420.1"/>
    </source>
</evidence>
<name>A0ACC3SGQ0_9PEZI</name>
<gene>
    <name evidence="1" type="ORF">M8818_002719</name>
</gene>
<organism evidence="1 2">
    <name type="scientific">Zalaria obscura</name>
    <dbReference type="NCBI Taxonomy" id="2024903"/>
    <lineage>
        <taxon>Eukaryota</taxon>
        <taxon>Fungi</taxon>
        <taxon>Dikarya</taxon>
        <taxon>Ascomycota</taxon>
        <taxon>Pezizomycotina</taxon>
        <taxon>Dothideomycetes</taxon>
        <taxon>Dothideomycetidae</taxon>
        <taxon>Dothideales</taxon>
        <taxon>Zalariaceae</taxon>
        <taxon>Zalaria</taxon>
    </lineage>
</organism>
<protein>
    <submittedName>
        <fullName evidence="1">Uncharacterized protein</fullName>
    </submittedName>
</protein>
<accession>A0ACC3SGQ0</accession>
<keyword evidence="2" id="KW-1185">Reference proteome</keyword>
<proteinExistence type="predicted"/>
<comment type="caution">
    <text evidence="1">The sequence shown here is derived from an EMBL/GenBank/DDBJ whole genome shotgun (WGS) entry which is preliminary data.</text>
</comment>
<sequence>MLGAQAELICRSCRSVIVQRGSIIQWKDLPSEGWAEMMDFWHCHKPDDHGQEGHYHASIGTKGYAAAGRLVAKPGVGFVDVLSFLLAETDCTEVKQLPHGDEDDAPALKCAQCASTVGIPDAQTEGWRLYKPSLVLSPTLDAGVIEYDPSIWLSCYVLSAIDSQGVRKFAASFSNFELWIFAQDLTYSATHQKEPTRAMKVLFRHTETPRDVDTLSTQNLSIGTLALPSFLELQLLKILAQRVESGLVTQDMKGLGGLGTAETRGSSRPSNGASVEGTVGTISVGSDGKTIWLADAPAHSLMI</sequence>
<reference evidence="1" key="1">
    <citation type="submission" date="2024-02" db="EMBL/GenBank/DDBJ databases">
        <title>Metagenome Assembled Genome of Zalaria obscura JY119.</title>
        <authorList>
            <person name="Vighnesh L."/>
            <person name="Jagadeeshwari U."/>
            <person name="Venkata Ramana C."/>
            <person name="Sasikala C."/>
        </authorList>
    </citation>
    <scope>NUCLEOTIDE SEQUENCE</scope>
    <source>
        <strain evidence="1">JY119</strain>
    </source>
</reference>
<dbReference type="EMBL" id="JAMKPW020000011">
    <property type="protein sequence ID" value="KAK8213420.1"/>
    <property type="molecule type" value="Genomic_DNA"/>
</dbReference>